<evidence type="ECO:0008006" key="5">
    <source>
        <dbReference type="Google" id="ProtNLM"/>
    </source>
</evidence>
<dbReference type="PANTHER" id="PTHR43157">
    <property type="entry name" value="PHOSPHATIDYLINOSITOL-GLYCAN BIOSYNTHESIS CLASS F PROTEIN-RELATED"/>
    <property type="match status" value="1"/>
</dbReference>
<sequence>MPLASLSHYLSLDSPTAGLYTLAKWGSLAALILAIRTWSRGFVCREERQLAGKTYLLVGGFSSTGLSVFSSLAARGAQIIALHPTPLSPSVVQLLLLLRSSSENERLYAEECDLTSVKSIRDFVLRWKKDAREGMVGDLEARLDGIVFCDGEGAGAPSSLAIGAEQAWALDTGDERFSEYRLSRLTGRHALVQLLMPILLRSAATSTSPLRLINTVSPYYSAIAPGSFRPADLDYLAPDAPPFPRSQPWLAEGQVALASVLLWRELQRRVSTAASASAAAPSSSADAPSKLSDLPLPSTPLLALSVCPGLTRASLRAHIAPSLAAPLRLFVFIACYPLIWLFAKSADEAAQGVLGALLGDVEGSSADKGSSEGKEARGPGGEKVAREGGAKGKKADGEDTTGRMRVRRGALYREGKEVRIPALDSVDSSVGAELWDNETKLVERLLLAAAEQDKKEKDAAATAPTERRKDV</sequence>
<proteinExistence type="predicted"/>
<gene>
    <name evidence="3" type="ORF">Rhopal_006313-T1</name>
</gene>
<feature type="compositionally biased region" description="Basic and acidic residues" evidence="2">
    <location>
        <begin position="383"/>
        <end position="402"/>
    </location>
</feature>
<comment type="caution">
    <text evidence="3">The sequence shown here is derived from an EMBL/GenBank/DDBJ whole genome shotgun (WGS) entry which is preliminary data.</text>
</comment>
<dbReference type="Proteomes" id="UP001342314">
    <property type="component" value="Unassembled WGS sequence"/>
</dbReference>
<keyword evidence="1" id="KW-0560">Oxidoreductase</keyword>
<name>A0AAV5GUT4_9BASI</name>
<evidence type="ECO:0000256" key="2">
    <source>
        <dbReference type="SAM" id="MobiDB-lite"/>
    </source>
</evidence>
<dbReference type="AlphaFoldDB" id="A0AAV5GUT4"/>
<dbReference type="SUPFAM" id="SSF51735">
    <property type="entry name" value="NAD(P)-binding Rossmann-fold domains"/>
    <property type="match status" value="1"/>
</dbReference>
<dbReference type="EMBL" id="BQKY01000013">
    <property type="protein sequence ID" value="GJN93266.1"/>
    <property type="molecule type" value="Genomic_DNA"/>
</dbReference>
<organism evidence="3 4">
    <name type="scientific">Rhodotorula paludigena</name>
    <dbReference type="NCBI Taxonomy" id="86838"/>
    <lineage>
        <taxon>Eukaryota</taxon>
        <taxon>Fungi</taxon>
        <taxon>Dikarya</taxon>
        <taxon>Basidiomycota</taxon>
        <taxon>Pucciniomycotina</taxon>
        <taxon>Microbotryomycetes</taxon>
        <taxon>Sporidiobolales</taxon>
        <taxon>Sporidiobolaceae</taxon>
        <taxon>Rhodotorula</taxon>
    </lineage>
</organism>
<evidence type="ECO:0000256" key="1">
    <source>
        <dbReference type="ARBA" id="ARBA00023002"/>
    </source>
</evidence>
<feature type="region of interest" description="Disordered" evidence="2">
    <location>
        <begin position="451"/>
        <end position="471"/>
    </location>
</feature>
<feature type="region of interest" description="Disordered" evidence="2">
    <location>
        <begin position="363"/>
        <end position="408"/>
    </location>
</feature>
<dbReference type="InterPro" id="IPR036291">
    <property type="entry name" value="NAD(P)-bd_dom_sf"/>
</dbReference>
<reference evidence="3 4" key="1">
    <citation type="submission" date="2021-12" db="EMBL/GenBank/DDBJ databases">
        <title>High titer production of polyol ester of fatty acids by Rhodotorula paludigena BS15 towards product separation-free biomass refinery.</title>
        <authorList>
            <person name="Mano J."/>
            <person name="Ono H."/>
            <person name="Tanaka T."/>
            <person name="Naito K."/>
            <person name="Sushida H."/>
            <person name="Ike M."/>
            <person name="Tokuyasu K."/>
            <person name="Kitaoka M."/>
        </authorList>
    </citation>
    <scope>NUCLEOTIDE SEQUENCE [LARGE SCALE GENOMIC DNA]</scope>
    <source>
        <strain evidence="3 4">BS15</strain>
    </source>
</reference>
<dbReference type="PANTHER" id="PTHR43157:SF31">
    <property type="entry name" value="PHOSPHATIDYLINOSITOL-GLYCAN BIOSYNTHESIS CLASS F PROTEIN"/>
    <property type="match status" value="1"/>
</dbReference>
<accession>A0AAV5GUT4</accession>
<dbReference type="GO" id="GO:0016491">
    <property type="term" value="F:oxidoreductase activity"/>
    <property type="evidence" value="ECO:0007669"/>
    <property type="project" value="UniProtKB-KW"/>
</dbReference>
<evidence type="ECO:0000313" key="4">
    <source>
        <dbReference type="Proteomes" id="UP001342314"/>
    </source>
</evidence>
<protein>
    <recommendedName>
        <fullName evidence="5">Ketoreductase (KR) domain-containing protein</fullName>
    </recommendedName>
</protein>
<evidence type="ECO:0000313" key="3">
    <source>
        <dbReference type="EMBL" id="GJN93266.1"/>
    </source>
</evidence>
<dbReference type="Gene3D" id="3.40.50.720">
    <property type="entry name" value="NAD(P)-binding Rossmann-like Domain"/>
    <property type="match status" value="1"/>
</dbReference>
<keyword evidence="4" id="KW-1185">Reference proteome</keyword>